<feature type="region of interest" description="Disordered" evidence="2">
    <location>
        <begin position="48"/>
        <end position="91"/>
    </location>
</feature>
<reference evidence="4" key="2">
    <citation type="submission" date="2025-09" db="UniProtKB">
        <authorList>
            <consortium name="Ensembl"/>
        </authorList>
    </citation>
    <scope>IDENTIFICATION</scope>
</reference>
<dbReference type="Ensembl" id="ENSCCRT00010049940.1">
    <property type="protein sequence ID" value="ENSCCRP00010045572.1"/>
    <property type="gene ID" value="ENSCCRG00010019323.1"/>
</dbReference>
<evidence type="ECO:0000256" key="1">
    <source>
        <dbReference type="ARBA" id="ARBA00022553"/>
    </source>
</evidence>
<proteinExistence type="predicted"/>
<dbReference type="PANTHER" id="PTHR14972">
    <property type="entry name" value="AGAP011572-PA"/>
    <property type="match status" value="1"/>
</dbReference>
<evidence type="ECO:0000313" key="4">
    <source>
        <dbReference type="Ensembl" id="ENSCCRP00010045572.1"/>
    </source>
</evidence>
<dbReference type="GO" id="GO:0005737">
    <property type="term" value="C:cytoplasm"/>
    <property type="evidence" value="ECO:0007669"/>
    <property type="project" value="TreeGrafter"/>
</dbReference>
<dbReference type="PANTHER" id="PTHR14972:SF3">
    <property type="entry name" value="GLUCOCORTICOID-INDUCED TRANSCRIPT 1 PROTEIN"/>
    <property type="match status" value="1"/>
</dbReference>
<dbReference type="GO" id="GO:0072015">
    <property type="term" value="P:podocyte development"/>
    <property type="evidence" value="ECO:0007669"/>
    <property type="project" value="TreeGrafter"/>
</dbReference>
<keyword evidence="1" id="KW-0597">Phosphoprotein</keyword>
<dbReference type="InterPro" id="IPR026642">
    <property type="entry name" value="Glcci1/FAM117"/>
</dbReference>
<evidence type="ECO:0000256" key="3">
    <source>
        <dbReference type="SAM" id="SignalP"/>
    </source>
</evidence>
<sequence>MNTFSVLVLEFIIVSRAHIRTKCNSNSRPQPVSNNTVLLRWSDQTRSTSFSTSRHSRSPSSSSSSSSSSSQAADMKHITNVKPTRIPSENHFITAGRARSASRQPPSLDKLPEQYLIGQWPREPYQPQASCMSDKATQTPGFWTEDEGEVNVHKRSASWGSADHLIEIAKLRQQLQRSLQGSRSIKEKEEVMHLNPAQPKRLSASSSNKVLSRPVMCRMPSYSDGVNQELENVFICEEKVQTHTGFSESFQLCKSFVIIFVFVLLVQALEVRDGGRAPVPPLHHTHSAETQISCCSPAADGEKDYRCGSPLPQFSSSPKPNNSYTFKREPPEGCEKVKVFEDLITCRTQGFPIFSCPDRNKVNFTPSGSAFCPVKLLCSSLFPSDDAARPSSGQTSGSFTELRPVSSERCSIRKCLLLS</sequence>
<protein>
    <submittedName>
        <fullName evidence="4">Glucocorticoid-induced transcript 1 protein-like</fullName>
    </submittedName>
</protein>
<dbReference type="Pfam" id="PF15388">
    <property type="entry name" value="FAM117"/>
    <property type="match status" value="2"/>
</dbReference>
<keyword evidence="5" id="KW-1185">Reference proteome</keyword>
<feature type="chain" id="PRO_5034435830" evidence="3">
    <location>
        <begin position="18"/>
        <end position="419"/>
    </location>
</feature>
<evidence type="ECO:0000313" key="5">
    <source>
        <dbReference type="Proteomes" id="UP000694427"/>
    </source>
</evidence>
<feature type="compositionally biased region" description="Low complexity" evidence="2">
    <location>
        <begin position="48"/>
        <end position="70"/>
    </location>
</feature>
<evidence type="ECO:0000256" key="2">
    <source>
        <dbReference type="SAM" id="MobiDB-lite"/>
    </source>
</evidence>
<name>A0A8C1KHM9_CYPCA</name>
<dbReference type="Proteomes" id="UP000694427">
    <property type="component" value="Unplaced"/>
</dbReference>
<gene>
    <name evidence="4" type="primary">LOC109105634</name>
</gene>
<accession>A0A8C1KHM9</accession>
<reference evidence="4" key="1">
    <citation type="submission" date="2025-08" db="UniProtKB">
        <authorList>
            <consortium name="Ensembl"/>
        </authorList>
    </citation>
    <scope>IDENTIFICATION</scope>
</reference>
<dbReference type="AlphaFoldDB" id="A0A8C1KHM9"/>
<feature type="signal peptide" evidence="3">
    <location>
        <begin position="1"/>
        <end position="17"/>
    </location>
</feature>
<organism evidence="4 5">
    <name type="scientific">Cyprinus carpio</name>
    <name type="common">Common carp</name>
    <dbReference type="NCBI Taxonomy" id="7962"/>
    <lineage>
        <taxon>Eukaryota</taxon>
        <taxon>Metazoa</taxon>
        <taxon>Chordata</taxon>
        <taxon>Craniata</taxon>
        <taxon>Vertebrata</taxon>
        <taxon>Euteleostomi</taxon>
        <taxon>Actinopterygii</taxon>
        <taxon>Neopterygii</taxon>
        <taxon>Teleostei</taxon>
        <taxon>Ostariophysi</taxon>
        <taxon>Cypriniformes</taxon>
        <taxon>Cyprinidae</taxon>
        <taxon>Cyprininae</taxon>
        <taxon>Cyprinus</taxon>
    </lineage>
</organism>
<keyword evidence="3" id="KW-0732">Signal</keyword>